<accession>A0A1T4W467</accession>
<name>A0A1T4W467_9GAMM</name>
<dbReference type="PANTHER" id="PTHR37010">
    <property type="entry name" value="SULFURTRANSFERASE TUSE"/>
    <property type="match status" value="1"/>
</dbReference>
<sequence length="117" mass="13573">MQDLNLRPNSITSIPRDNEGYLLNPEDWSEALAEVLAAEAEVELLGEPREIVWFVRDYFEQHASVPEARKVLKFMKEQWGAEKATRKYLYTLFPRGYAQQACKVAGMRKPLKLMLDL</sequence>
<dbReference type="InterPro" id="IPR007453">
    <property type="entry name" value="DsrC/TusE"/>
</dbReference>
<evidence type="ECO:0000256" key="1">
    <source>
        <dbReference type="ARBA" id="ARBA00004496"/>
    </source>
</evidence>
<dbReference type="Proteomes" id="UP000190460">
    <property type="component" value="Unassembled WGS sequence"/>
</dbReference>
<comment type="subcellular location">
    <subcellularLocation>
        <location evidence="1">Cytoplasm</location>
    </subcellularLocation>
</comment>
<dbReference type="AlphaFoldDB" id="A0A1T4W467"/>
<dbReference type="SUPFAM" id="SSF69721">
    <property type="entry name" value="DsrC, the gamma subunit of dissimilatory sulfite reductase"/>
    <property type="match status" value="1"/>
</dbReference>
<keyword evidence="2" id="KW-0963">Cytoplasm</keyword>
<dbReference type="Gene3D" id="3.30.1420.10">
    <property type="match status" value="1"/>
</dbReference>
<gene>
    <name evidence="4" type="ORF">SAMN02745130_00924</name>
</gene>
<dbReference type="GO" id="GO:0002143">
    <property type="term" value="P:tRNA wobble position uridine thiolation"/>
    <property type="evidence" value="ECO:0007669"/>
    <property type="project" value="TreeGrafter"/>
</dbReference>
<keyword evidence="3" id="KW-0808">Transferase</keyword>
<dbReference type="NCBIfam" id="TIGR03342">
    <property type="entry name" value="dsrC_tusE_dsvC"/>
    <property type="match status" value="1"/>
</dbReference>
<evidence type="ECO:0000256" key="2">
    <source>
        <dbReference type="ARBA" id="ARBA00022490"/>
    </source>
</evidence>
<proteinExistence type="inferred from homology"/>
<dbReference type="PIRSF" id="PIRSF006223">
    <property type="entry name" value="DsrC_TusE"/>
    <property type="match status" value="1"/>
</dbReference>
<dbReference type="InterPro" id="IPR042072">
    <property type="entry name" value="DsrC-like_C"/>
</dbReference>
<comment type="similarity">
    <text evidence="3">Belongs to the dsrC/tusE family.</text>
</comment>
<organism evidence="4 5">
    <name type="scientific">Thiothrix eikelboomii</name>
    <dbReference type="NCBI Taxonomy" id="92487"/>
    <lineage>
        <taxon>Bacteria</taxon>
        <taxon>Pseudomonadati</taxon>
        <taxon>Pseudomonadota</taxon>
        <taxon>Gammaproteobacteria</taxon>
        <taxon>Thiotrichales</taxon>
        <taxon>Thiotrichaceae</taxon>
        <taxon>Thiothrix</taxon>
    </lineage>
</organism>
<dbReference type="EMBL" id="FUYB01000003">
    <property type="protein sequence ID" value="SKA71848.1"/>
    <property type="molecule type" value="Genomic_DNA"/>
</dbReference>
<dbReference type="InterPro" id="IPR025526">
    <property type="entry name" value="DsrC-like_dom_sf"/>
</dbReference>
<dbReference type="EC" id="2.8.1.-" evidence="3"/>
<dbReference type="OrthoDB" id="9786347at2"/>
<dbReference type="STRING" id="92487.SAMN02745130_00924"/>
<dbReference type="GO" id="GO:0016740">
    <property type="term" value="F:transferase activity"/>
    <property type="evidence" value="ECO:0007669"/>
    <property type="project" value="UniProtKB-KW"/>
</dbReference>
<reference evidence="4 5" key="1">
    <citation type="submission" date="2017-02" db="EMBL/GenBank/DDBJ databases">
        <authorList>
            <person name="Peterson S.W."/>
        </authorList>
    </citation>
    <scope>NUCLEOTIDE SEQUENCE [LARGE SCALE GENOMIC DNA]</scope>
    <source>
        <strain evidence="4 5">ATCC 49788</strain>
    </source>
</reference>
<keyword evidence="5" id="KW-1185">Reference proteome</keyword>
<dbReference type="RefSeq" id="WP_078921414.1">
    <property type="nucleotide sequence ID" value="NZ_FUYB01000003.1"/>
</dbReference>
<evidence type="ECO:0000256" key="3">
    <source>
        <dbReference type="PIRNR" id="PIRNR006223"/>
    </source>
</evidence>
<dbReference type="Pfam" id="PF04358">
    <property type="entry name" value="DsrC"/>
    <property type="match status" value="1"/>
</dbReference>
<dbReference type="GO" id="GO:0097163">
    <property type="term" value="F:sulfur carrier activity"/>
    <property type="evidence" value="ECO:0007669"/>
    <property type="project" value="TreeGrafter"/>
</dbReference>
<dbReference type="InterPro" id="IPR043163">
    <property type="entry name" value="DsrC-like_N"/>
</dbReference>
<protein>
    <recommendedName>
        <fullName evidence="3">Sulfurtransferase</fullName>
        <ecNumber evidence="3">2.8.1.-</ecNumber>
    </recommendedName>
</protein>
<dbReference type="Gene3D" id="1.10.10.370">
    <property type="entry name" value="DsrC-like protein, C-terminal domain"/>
    <property type="match status" value="1"/>
</dbReference>
<comment type="function">
    <text evidence="3">Part of a sulfur-relay system.</text>
</comment>
<evidence type="ECO:0000313" key="5">
    <source>
        <dbReference type="Proteomes" id="UP000190460"/>
    </source>
</evidence>
<dbReference type="PANTHER" id="PTHR37010:SF1">
    <property type="entry name" value="SULFURTRANSFERASE TUSE"/>
    <property type="match status" value="1"/>
</dbReference>
<dbReference type="GO" id="GO:0005737">
    <property type="term" value="C:cytoplasm"/>
    <property type="evidence" value="ECO:0007669"/>
    <property type="project" value="UniProtKB-SubCell"/>
</dbReference>
<evidence type="ECO:0000313" key="4">
    <source>
        <dbReference type="EMBL" id="SKA71848.1"/>
    </source>
</evidence>